<keyword evidence="8" id="KW-0325">Glycoprotein</keyword>
<feature type="transmembrane region" description="Helical" evidence="11">
    <location>
        <begin position="141"/>
        <end position="163"/>
    </location>
</feature>
<keyword evidence="9 10" id="KW-0807">Transducer</keyword>
<keyword evidence="14" id="KW-1185">Reference proteome</keyword>
<dbReference type="RefSeq" id="XP_018558870.1">
    <property type="nucleotide sequence ID" value="XM_018703354.2"/>
</dbReference>
<gene>
    <name evidence="13" type="primary">PTGER2</name>
    <name evidence="15" type="synonym">ptger2b</name>
</gene>
<dbReference type="InterPro" id="IPR017452">
    <property type="entry name" value="GPCR_Rhodpsn_7TM"/>
</dbReference>
<dbReference type="GeneID" id="108901740"/>
<comment type="similarity">
    <text evidence="10">Belongs to the G-protein coupled receptor 1 family.</text>
</comment>
<feature type="transmembrane region" description="Helical" evidence="11">
    <location>
        <begin position="190"/>
        <end position="216"/>
    </location>
</feature>
<evidence type="ECO:0000256" key="10">
    <source>
        <dbReference type="RuleBase" id="RU000688"/>
    </source>
</evidence>
<name>A0A4W6DJH2_LATCA</name>
<dbReference type="InterPro" id="IPR000370">
    <property type="entry name" value="Prostglndn_IP_rcpt"/>
</dbReference>
<evidence type="ECO:0000256" key="3">
    <source>
        <dbReference type="ARBA" id="ARBA00022692"/>
    </source>
</evidence>
<dbReference type="GO" id="GO:0007189">
    <property type="term" value="P:adenylate cyclase-activating G protein-coupled receptor signaling pathway"/>
    <property type="evidence" value="ECO:0007669"/>
    <property type="project" value="TreeGrafter"/>
</dbReference>
<dbReference type="KEGG" id="lcf:108901740"/>
<evidence type="ECO:0000256" key="7">
    <source>
        <dbReference type="ARBA" id="ARBA00023170"/>
    </source>
</evidence>
<organism evidence="13 14">
    <name type="scientific">Lates calcarifer</name>
    <name type="common">Barramundi</name>
    <name type="synonym">Holocentrus calcarifer</name>
    <dbReference type="NCBI Taxonomy" id="8187"/>
    <lineage>
        <taxon>Eukaryota</taxon>
        <taxon>Metazoa</taxon>
        <taxon>Chordata</taxon>
        <taxon>Craniata</taxon>
        <taxon>Vertebrata</taxon>
        <taxon>Euteleostomi</taxon>
        <taxon>Actinopterygii</taxon>
        <taxon>Neopterygii</taxon>
        <taxon>Teleostei</taxon>
        <taxon>Neoteleostei</taxon>
        <taxon>Acanthomorphata</taxon>
        <taxon>Carangaria</taxon>
        <taxon>Carangaria incertae sedis</taxon>
        <taxon>Centropomidae</taxon>
        <taxon>Lates</taxon>
    </lineage>
</organism>
<evidence type="ECO:0000313" key="14">
    <source>
        <dbReference type="Proteomes" id="UP000314980"/>
    </source>
</evidence>
<dbReference type="PRINTS" id="PR00237">
    <property type="entry name" value="GPCRRHODOPSN"/>
</dbReference>
<dbReference type="PANTHER" id="PTHR11866">
    <property type="entry name" value="G-PROTEIN COUPLED RECEPTOR FAMILY 1 MEMBER"/>
    <property type="match status" value="1"/>
</dbReference>
<keyword evidence="5 10" id="KW-0297">G-protein coupled receptor</keyword>
<feature type="transmembrane region" description="Helical" evidence="11">
    <location>
        <begin position="293"/>
        <end position="316"/>
    </location>
</feature>
<keyword evidence="3 10" id="KW-0812">Transmembrane</keyword>
<keyword evidence="6 11" id="KW-0472">Membrane</keyword>
<dbReference type="PRINTS" id="PR01788">
    <property type="entry name" value="PROSTANOIDR"/>
</dbReference>
<dbReference type="OrthoDB" id="5959154at2759"/>
<keyword evidence="2" id="KW-1003">Cell membrane</keyword>
<dbReference type="InterPro" id="IPR008365">
    <property type="entry name" value="Prostanoid_rcpt"/>
</dbReference>
<dbReference type="GO" id="GO:0004957">
    <property type="term" value="F:prostaglandin E receptor activity"/>
    <property type="evidence" value="ECO:0007669"/>
    <property type="project" value="Ensembl"/>
</dbReference>
<evidence type="ECO:0000259" key="12">
    <source>
        <dbReference type="PROSITE" id="PS50262"/>
    </source>
</evidence>
<feature type="transmembrane region" description="Helical" evidence="11">
    <location>
        <begin position="23"/>
        <end position="45"/>
    </location>
</feature>
<evidence type="ECO:0000256" key="8">
    <source>
        <dbReference type="ARBA" id="ARBA00023180"/>
    </source>
</evidence>
<keyword evidence="7 10" id="KW-0675">Receptor</keyword>
<dbReference type="PANTHER" id="PTHR11866:SF8">
    <property type="entry name" value="PROSTAGLANDIN E2 RECEPTOR EP2 SUBTYPE"/>
    <property type="match status" value="1"/>
</dbReference>
<evidence type="ECO:0000256" key="5">
    <source>
        <dbReference type="ARBA" id="ARBA00023040"/>
    </source>
</evidence>
<dbReference type="STRING" id="8187.ENSLCAP00010025600"/>
<dbReference type="GO" id="GO:0071380">
    <property type="term" value="P:cellular response to prostaglandin E stimulus"/>
    <property type="evidence" value="ECO:0007669"/>
    <property type="project" value="TreeGrafter"/>
</dbReference>
<dbReference type="GeneTree" id="ENSGT01050000244902"/>
<dbReference type="Ensembl" id="ENSLCAT00010026149.1">
    <property type="protein sequence ID" value="ENSLCAP00010025600.1"/>
    <property type="gene ID" value="ENSLCAG00010011967.1"/>
</dbReference>
<dbReference type="AlphaFoldDB" id="A0A4W6DJH2"/>
<dbReference type="CTD" id="570410"/>
<reference evidence="14" key="1">
    <citation type="submission" date="2015-09" db="EMBL/GenBank/DDBJ databases">
        <authorList>
            <person name="Sai Rama Sridatta P."/>
        </authorList>
    </citation>
    <scope>NUCLEOTIDE SEQUENCE [LARGE SCALE GENOMIC DNA]</scope>
</reference>
<dbReference type="PROSITE" id="PS00237">
    <property type="entry name" value="G_PROTEIN_RECEP_F1_1"/>
    <property type="match status" value="1"/>
</dbReference>
<protein>
    <submittedName>
        <fullName evidence="13">Prostaglandin E receptor 2b (subtype EP2)</fullName>
    </submittedName>
    <submittedName>
        <fullName evidence="15">Prostaglandin E receptor 2b subtype EP2</fullName>
    </submittedName>
</protein>
<evidence type="ECO:0000256" key="2">
    <source>
        <dbReference type="ARBA" id="ARBA00022475"/>
    </source>
</evidence>
<sequence>MANNFTDLSRCRQSTSVEYGNPITSAVMFAAGVVGNIVALVLLRVRRKRTSPSLYQVLVTALLMTDLLGSISVSPVVLSAYAQNKTLVGMSANHALCRYFGFNMTFLSLSTLAILCAMALERYLSIGHPYFYERHLSERCSYIPITLIYLGSIIFCVLPFLYFGEYVQYCPGTWCFLEMRGGELELKVHIGLYASFILIITATTVVCNIIVIFLLVKMYIRGKVRRSAVSARPRYQRSRSMTEEVEHLLPLVIITVVFICCTFPIVIQVYINLTRSHLRSEDDKADLGALRLLSFHSIINPWVYIILRPSFLKIIWRKLRKQQKSTFIWGESLNTQSKHKEGRPCHAAAEAGQ</sequence>
<dbReference type="Proteomes" id="UP000314980">
    <property type="component" value="Unassembled WGS sequence"/>
</dbReference>
<dbReference type="Gene3D" id="1.20.1070.10">
    <property type="entry name" value="Rhodopsin 7-helix transmembrane proteins"/>
    <property type="match status" value="1"/>
</dbReference>
<keyword evidence="4 11" id="KW-1133">Transmembrane helix</keyword>
<reference evidence="13" key="3">
    <citation type="submission" date="2025-05" db="UniProtKB">
        <authorList>
            <consortium name="Ensembl"/>
        </authorList>
    </citation>
    <scope>IDENTIFICATION</scope>
</reference>
<dbReference type="SUPFAM" id="SSF81321">
    <property type="entry name" value="Family A G protein-coupled receptor-like"/>
    <property type="match status" value="1"/>
</dbReference>
<comment type="subcellular location">
    <subcellularLocation>
        <location evidence="1">Cell membrane</location>
        <topology evidence="1">Multi-pass membrane protein</topology>
    </subcellularLocation>
</comment>
<evidence type="ECO:0000256" key="9">
    <source>
        <dbReference type="ARBA" id="ARBA00023224"/>
    </source>
</evidence>
<dbReference type="GO" id="GO:0007204">
    <property type="term" value="P:positive regulation of cytosolic calcium ion concentration"/>
    <property type="evidence" value="ECO:0007669"/>
    <property type="project" value="TreeGrafter"/>
</dbReference>
<dbReference type="PRINTS" id="PR00856">
    <property type="entry name" value="PRSTNOIDIPR"/>
</dbReference>
<feature type="domain" description="G-protein coupled receptors family 1 profile" evidence="12">
    <location>
        <begin position="35"/>
        <end position="304"/>
    </location>
</feature>
<reference evidence="15" key="2">
    <citation type="submission" date="2025-04" db="UniProtKB">
        <authorList>
            <consortium name="RefSeq"/>
        </authorList>
    </citation>
    <scope>IDENTIFICATION</scope>
    <source>
        <tissue evidence="15">Brain</tissue>
    </source>
</reference>
<evidence type="ECO:0000256" key="1">
    <source>
        <dbReference type="ARBA" id="ARBA00004651"/>
    </source>
</evidence>
<evidence type="ECO:0000256" key="4">
    <source>
        <dbReference type="ARBA" id="ARBA00022989"/>
    </source>
</evidence>
<proteinExistence type="inferred from homology"/>
<dbReference type="InParanoid" id="A0A4W6DJH2"/>
<evidence type="ECO:0000256" key="6">
    <source>
        <dbReference type="ARBA" id="ARBA00023136"/>
    </source>
</evidence>
<dbReference type="InterPro" id="IPR000276">
    <property type="entry name" value="GPCR_Rhodpsn"/>
</dbReference>
<evidence type="ECO:0000313" key="13">
    <source>
        <dbReference type="Ensembl" id="ENSLCAP00010025600.1"/>
    </source>
</evidence>
<dbReference type="GO" id="GO:0005886">
    <property type="term" value="C:plasma membrane"/>
    <property type="evidence" value="ECO:0007669"/>
    <property type="project" value="UniProtKB-SubCell"/>
</dbReference>
<dbReference type="PROSITE" id="PS50262">
    <property type="entry name" value="G_PROTEIN_RECEP_F1_2"/>
    <property type="match status" value="1"/>
</dbReference>
<dbReference type="Proteomes" id="UP000694890">
    <property type="component" value="Linkage group LG7_1"/>
</dbReference>
<dbReference type="GO" id="GO:0006954">
    <property type="term" value="P:inflammatory response"/>
    <property type="evidence" value="ECO:0007669"/>
    <property type="project" value="TreeGrafter"/>
</dbReference>
<feature type="transmembrane region" description="Helical" evidence="11">
    <location>
        <begin position="248"/>
        <end position="273"/>
    </location>
</feature>
<feature type="transmembrane region" description="Helical" evidence="11">
    <location>
        <begin position="57"/>
        <end position="80"/>
    </location>
</feature>
<evidence type="ECO:0000256" key="11">
    <source>
        <dbReference type="SAM" id="Phobius"/>
    </source>
</evidence>
<evidence type="ECO:0000313" key="15">
    <source>
        <dbReference type="RefSeq" id="XP_018558870.1"/>
    </source>
</evidence>
<dbReference type="Pfam" id="PF00001">
    <property type="entry name" value="7tm_1"/>
    <property type="match status" value="1"/>
</dbReference>
<feature type="transmembrane region" description="Helical" evidence="11">
    <location>
        <begin position="100"/>
        <end position="120"/>
    </location>
</feature>
<accession>A0A4W6DJH2</accession>